<feature type="compositionally biased region" description="Basic and acidic residues" evidence="5">
    <location>
        <begin position="1502"/>
        <end position="1516"/>
    </location>
</feature>
<dbReference type="InterPro" id="IPR000209">
    <property type="entry name" value="Peptidase_S8/S53_dom"/>
</dbReference>
<evidence type="ECO:0000313" key="9">
    <source>
        <dbReference type="Proteomes" id="UP001273209"/>
    </source>
</evidence>
<evidence type="ECO:0000259" key="6">
    <source>
        <dbReference type="Pfam" id="PF00082"/>
    </source>
</evidence>
<keyword evidence="2 4" id="KW-0378">Hydrolase</keyword>
<evidence type="ECO:0000256" key="5">
    <source>
        <dbReference type="SAM" id="MobiDB-lite"/>
    </source>
</evidence>
<comment type="caution">
    <text evidence="8">The sequence shown here is derived from an EMBL/GenBank/DDBJ whole genome shotgun (WGS) entry which is preliminary data.</text>
</comment>
<comment type="similarity">
    <text evidence="4">Belongs to the peptidase S8 family.</text>
</comment>
<protein>
    <recommendedName>
        <fullName evidence="10">Peptidase S8/S53 domain-containing protein</fullName>
    </recommendedName>
</protein>
<dbReference type="InterPro" id="IPR015500">
    <property type="entry name" value="Peptidase_S8_subtilisin-rel"/>
</dbReference>
<dbReference type="PRINTS" id="PR00723">
    <property type="entry name" value="SUBTILISIN"/>
</dbReference>
<dbReference type="Pfam" id="PF24476">
    <property type="entry name" value="DUF7580"/>
    <property type="match status" value="1"/>
</dbReference>
<organism evidence="8 9">
    <name type="scientific">Trichoderma aggressivum f. europaeum</name>
    <dbReference type="NCBI Taxonomy" id="173218"/>
    <lineage>
        <taxon>Eukaryota</taxon>
        <taxon>Fungi</taxon>
        <taxon>Dikarya</taxon>
        <taxon>Ascomycota</taxon>
        <taxon>Pezizomycotina</taxon>
        <taxon>Sordariomycetes</taxon>
        <taxon>Hypocreomycetidae</taxon>
        <taxon>Hypocreales</taxon>
        <taxon>Hypocreaceae</taxon>
        <taxon>Trichoderma</taxon>
    </lineage>
</organism>
<feature type="compositionally biased region" description="Polar residues" evidence="5">
    <location>
        <begin position="1352"/>
        <end position="1371"/>
    </location>
</feature>
<dbReference type="Pfam" id="PF00082">
    <property type="entry name" value="Peptidase_S8"/>
    <property type="match status" value="1"/>
</dbReference>
<dbReference type="Proteomes" id="UP001273209">
    <property type="component" value="Unassembled WGS sequence"/>
</dbReference>
<dbReference type="SUPFAM" id="SSF52743">
    <property type="entry name" value="Subtilisin-like"/>
    <property type="match status" value="1"/>
</dbReference>
<gene>
    <name evidence="8" type="ORF">Triagg1_2213</name>
</gene>
<dbReference type="RefSeq" id="XP_062759069.1">
    <property type="nucleotide sequence ID" value="XM_062896370.1"/>
</dbReference>
<dbReference type="EMBL" id="JAWRVG010000005">
    <property type="protein sequence ID" value="KAK4082401.1"/>
    <property type="molecule type" value="Genomic_DNA"/>
</dbReference>
<feature type="active site" description="Charge relay system" evidence="4">
    <location>
        <position position="669"/>
    </location>
</feature>
<feature type="compositionally biased region" description="Basic residues" evidence="5">
    <location>
        <begin position="1629"/>
        <end position="1641"/>
    </location>
</feature>
<feature type="compositionally biased region" description="Basic and acidic residues" evidence="5">
    <location>
        <begin position="1533"/>
        <end position="1557"/>
    </location>
</feature>
<evidence type="ECO:0000256" key="4">
    <source>
        <dbReference type="PROSITE-ProRule" id="PRU01240"/>
    </source>
</evidence>
<dbReference type="PANTHER" id="PTHR35391">
    <property type="entry name" value="C2H2-TYPE DOMAIN-CONTAINING PROTEIN-RELATED"/>
    <property type="match status" value="1"/>
</dbReference>
<feature type="region of interest" description="Disordered" evidence="5">
    <location>
        <begin position="1110"/>
        <end position="1200"/>
    </location>
</feature>
<evidence type="ECO:0000313" key="8">
    <source>
        <dbReference type="EMBL" id="KAK4082401.1"/>
    </source>
</evidence>
<feature type="active site" description="Charge relay system" evidence="4">
    <location>
        <position position="630"/>
    </location>
</feature>
<dbReference type="GO" id="GO:0006508">
    <property type="term" value="P:proteolysis"/>
    <property type="evidence" value="ECO:0007669"/>
    <property type="project" value="UniProtKB-KW"/>
</dbReference>
<keyword evidence="3 4" id="KW-0720">Serine protease</keyword>
<evidence type="ECO:0000256" key="2">
    <source>
        <dbReference type="ARBA" id="ARBA00022801"/>
    </source>
</evidence>
<dbReference type="InterPro" id="IPR056002">
    <property type="entry name" value="DUF7580"/>
</dbReference>
<feature type="domain" description="Peptidase S8/S53" evidence="6">
    <location>
        <begin position="622"/>
        <end position="847"/>
    </location>
</feature>
<feature type="region of interest" description="Disordered" evidence="5">
    <location>
        <begin position="1433"/>
        <end position="1452"/>
    </location>
</feature>
<feature type="region of interest" description="Disordered" evidence="5">
    <location>
        <begin position="80"/>
        <end position="100"/>
    </location>
</feature>
<evidence type="ECO:0000256" key="1">
    <source>
        <dbReference type="ARBA" id="ARBA00022670"/>
    </source>
</evidence>
<dbReference type="GeneID" id="87916275"/>
<feature type="region of interest" description="Disordered" evidence="5">
    <location>
        <begin position="1502"/>
        <end position="1565"/>
    </location>
</feature>
<keyword evidence="1 4" id="KW-0645">Protease</keyword>
<evidence type="ECO:0000256" key="3">
    <source>
        <dbReference type="ARBA" id="ARBA00022825"/>
    </source>
</evidence>
<accession>A0AAE1IKT9</accession>
<feature type="compositionally biased region" description="Basic and acidic residues" evidence="5">
    <location>
        <begin position="1167"/>
        <end position="1182"/>
    </location>
</feature>
<dbReference type="Gene3D" id="3.40.50.200">
    <property type="entry name" value="Peptidase S8/S53 domain"/>
    <property type="match status" value="1"/>
</dbReference>
<feature type="compositionally biased region" description="Basic and acidic residues" evidence="5">
    <location>
        <begin position="1615"/>
        <end position="1628"/>
    </location>
</feature>
<dbReference type="InterPro" id="IPR036852">
    <property type="entry name" value="Peptidase_S8/S53_dom_sf"/>
</dbReference>
<dbReference type="GO" id="GO:0004252">
    <property type="term" value="F:serine-type endopeptidase activity"/>
    <property type="evidence" value="ECO:0007669"/>
    <property type="project" value="UniProtKB-UniRule"/>
</dbReference>
<proteinExistence type="inferred from homology"/>
<feature type="active site" description="Charge relay system" evidence="4">
    <location>
        <position position="830"/>
    </location>
</feature>
<keyword evidence="9" id="KW-1185">Reference proteome</keyword>
<sequence>MPSKFSGLRKPLANMVSGPRKVLRRLFGAKQKGNIVQPPEADTPDLAAIPQSYDINEIGRISEGSPEPSIDREVDYEASESAMGVVQPSSQEDRNDPSDLSEVKSVLLGSTEKLGKTDMLLARAYFEEIGYENVAEASKKHMESRDEEIQMKLGRDGQTQSWSNEEVFSIAQKVLTVHEALVNNVLQTEIGASLEPEFSTDDLVEFRLHSGELLKPRIRKYLEAMFAAFALQLDCCKVNHFMRLKLTGFVDQVDHEKPTFFDLYLSSGHDSDTLDRELTQGEVTDCTLIKKSILDKRKLDVLLKETYNQNHNTQNTSAMKSTQENSRPLQLNVSEELSSLATPIVSLASLMKQYASSDHIRRVWNAEPFSPNERDWLCLNLSLSLFHMSSRNWNRATWYSDDPNTEIGIFFLRDPSTQEIVDKTRPYMSWRLQEESEVLQRTAKGLVYDTQLLSFAKLLIEVHTWRKLDLTPEPKSEEELRSRLRKYIDANINSPRDLKLISALKACLGHVGRIDATAEDKPERIQMYVFKNIVTPLHEYLGTPNLPKSTLAAMPPYDQAVLDGSNESTNDTPIYDTRINDGKHEEKSPYEKQEFWNKMEIFIKNYISPLALSDDVKPWPEKKVRIAVIDSGVKEEDAEIAAAAITERIRGYRNFTSPDINNCEDQIDHGTRVARLLLTVAPEAELYIAKVTDATRIPKNQLHRIAEAIKWAVLEWDVDIISISLALYDEHYDINEEITEALSPSSQDAKRKLVFAAAGNRGPFERRAFPARNKGVIAVHATDWSGGGAKFNPNPEGELNLSTLGENIKIRWPDPDNHGEMGDAYISGSSFATPIAAGIAANVLEFARYRLKLNGWKKDVIYSHPVIIHSSSYQLPHVSLNMDLVSKKPTQSISDASQKGVSLFRSCSLRTTHAVIEFQEMERLFRAWTERLSVFSQSASLDMRLRAEKYDKFRPIVMDYLDVLNVNLSLAHKIVSSNKNEQIVKQSLEILLFSIGKSLERLDWAASAIGQASQGKLINRTIVFARKHDDFKRLTRMFSLVILWRYAPKDQLGNMPLKSLEALIPSEKKILQRHPKGLFLALIKTSIVRHFGILYERNRRDKENKGLAALAMRSPKPQGSTPADGDTITAQYKSPQPNQPAPGEANQAAKRDDEARSENQLTVLSIDVDRYNTGRPTSDEKPAPLVSEAGGASFPRAPKIPNGQTKGTCPICKQEFPAEELQGAKWIAHATKDIKPYVCIFGDCMSGIQFFERRRDWIYHMHEFHSSIWIPPMLDLWRWECSLCCSDSDTEFIFEEGVKTSFMEHLEQSHPDTDTESRQGLVNNCAVPHFRSPDHCPICGTLHQPAIPLEPQSETASNSGAKETEKAAQSQHKPKVRFAAPERPTGEDERCPAESSSLDPQDWRSTRATGDQGVENCIAEHLRELALYFSDRLNDDDDQRDSDISSGDEIDRFPVPDEEKVEIRECIARNLRELCEKRDEQTNWNFNWVDGHRIAEPNMSDEERERLFPENDHPGNDDGLQSRASEIQELDDPEVKTTAEPKVSDEKRESLFPDDGHPGNGHYSWSELDSREIKNTNKLPLGVAKDLKCQRDSPRRKWFQTLLEKAANVNIRGDAGNRSRGNQDENKIRSKFLSRTKKRAR</sequence>
<feature type="region of interest" description="Disordered" evidence="5">
    <location>
        <begin position="564"/>
        <end position="586"/>
    </location>
</feature>
<reference evidence="8" key="1">
    <citation type="submission" date="2023-11" db="EMBL/GenBank/DDBJ databases">
        <title>The genome sequences of three competitors of mushroom-forming fungi.</title>
        <authorList>
            <person name="Beijen E."/>
            <person name="Ohm R.A."/>
        </authorList>
    </citation>
    <scope>NUCLEOTIDE SEQUENCE</scope>
    <source>
        <strain evidence="8">CBS 100526</strain>
    </source>
</reference>
<dbReference type="PROSITE" id="PS51892">
    <property type="entry name" value="SUBTILASE"/>
    <property type="match status" value="1"/>
</dbReference>
<dbReference type="PANTHER" id="PTHR35391:SF5">
    <property type="entry name" value="DUF6590 DOMAIN-CONTAINING PROTEIN"/>
    <property type="match status" value="1"/>
</dbReference>
<evidence type="ECO:0008006" key="10">
    <source>
        <dbReference type="Google" id="ProtNLM"/>
    </source>
</evidence>
<dbReference type="CDD" id="cd00306">
    <property type="entry name" value="Peptidases_S8_S53"/>
    <property type="match status" value="1"/>
</dbReference>
<name>A0AAE1IKT9_9HYPO</name>
<evidence type="ECO:0000259" key="7">
    <source>
        <dbReference type="Pfam" id="PF24476"/>
    </source>
</evidence>
<feature type="region of interest" description="Disordered" evidence="5">
    <location>
        <begin position="1350"/>
        <end position="1409"/>
    </location>
</feature>
<feature type="region of interest" description="Disordered" evidence="5">
    <location>
        <begin position="1612"/>
        <end position="1641"/>
    </location>
</feature>
<feature type="domain" description="DUF7580" evidence="7">
    <location>
        <begin position="217"/>
        <end position="541"/>
    </location>
</feature>